<sequence length="147" mass="16891">MIELTRRRDPHRPDRWKIYFGDVCVGDIGPRAGVPTTVDQWEWYCGFVPPARRGVDAGGTAIDLHDARKKFADAWQSLQTTFTDDDFAEYRYARAWTAWKERMWKDGRKLPTQTQNGRSRCFCGSEIDIRGMAAHVRAAHITESANV</sequence>
<evidence type="ECO:0000313" key="2">
    <source>
        <dbReference type="Proteomes" id="UP000528734"/>
    </source>
</evidence>
<organism evidence="1 2">
    <name type="scientific">Bradyrhizobium archetypum</name>
    <dbReference type="NCBI Taxonomy" id="2721160"/>
    <lineage>
        <taxon>Bacteria</taxon>
        <taxon>Pseudomonadati</taxon>
        <taxon>Pseudomonadota</taxon>
        <taxon>Alphaproteobacteria</taxon>
        <taxon>Hyphomicrobiales</taxon>
        <taxon>Nitrobacteraceae</taxon>
        <taxon>Bradyrhizobium</taxon>
    </lineage>
</organism>
<dbReference type="RefSeq" id="WP_171710724.1">
    <property type="nucleotide sequence ID" value="NZ_JAAVLW010000005.1"/>
</dbReference>
<dbReference type="EMBL" id="JAAVLW010000005">
    <property type="protein sequence ID" value="NOJ47822.1"/>
    <property type="molecule type" value="Genomic_DNA"/>
</dbReference>
<evidence type="ECO:0000313" key="1">
    <source>
        <dbReference type="EMBL" id="NOJ47822.1"/>
    </source>
</evidence>
<proteinExistence type="predicted"/>
<protein>
    <submittedName>
        <fullName evidence="1">Uncharacterized protein</fullName>
    </submittedName>
</protein>
<comment type="caution">
    <text evidence="1">The sequence shown here is derived from an EMBL/GenBank/DDBJ whole genome shotgun (WGS) entry which is preliminary data.</text>
</comment>
<accession>A0A7Y4M2H6</accession>
<dbReference type="Proteomes" id="UP000528734">
    <property type="component" value="Unassembled WGS sequence"/>
</dbReference>
<keyword evidence="2" id="KW-1185">Reference proteome</keyword>
<dbReference type="AlphaFoldDB" id="A0A7Y4M2H6"/>
<name>A0A7Y4M2H6_9BRAD</name>
<gene>
    <name evidence="1" type="ORF">HCN50_16465</name>
</gene>
<reference evidence="1 2" key="1">
    <citation type="submission" date="2020-03" db="EMBL/GenBank/DDBJ databases">
        <title>Bradyrhizobium diversity isolated from nodules of Muelleranthus trifoliolatus.</title>
        <authorList>
            <person name="Klepa M."/>
            <person name="Helene L."/>
            <person name="Hungria M."/>
        </authorList>
    </citation>
    <scope>NUCLEOTIDE SEQUENCE [LARGE SCALE GENOMIC DNA]</scope>
    <source>
        <strain evidence="1 2">WSM 1744</strain>
    </source>
</reference>